<dbReference type="FunFam" id="4.10.280.10:FF:000019">
    <property type="entry name" value="Myc proto-oncogene protein"/>
    <property type="match status" value="1"/>
</dbReference>
<dbReference type="PANTHER" id="PTHR45851">
    <property type="entry name" value="MYC PROTO-ONCOGENE"/>
    <property type="match status" value="1"/>
</dbReference>
<dbReference type="RefSeq" id="XP_031573355.1">
    <property type="nucleotide sequence ID" value="XM_031717495.1"/>
</dbReference>
<dbReference type="PIRSF" id="PIRSF001705">
    <property type="entry name" value="Myc_protein"/>
    <property type="match status" value="1"/>
</dbReference>
<dbReference type="GO" id="GO:0046983">
    <property type="term" value="F:protein dimerization activity"/>
    <property type="evidence" value="ECO:0007669"/>
    <property type="project" value="InterPro"/>
</dbReference>
<dbReference type="GO" id="GO:0003677">
    <property type="term" value="F:DNA binding"/>
    <property type="evidence" value="ECO:0007669"/>
    <property type="project" value="UniProtKB-KW"/>
</dbReference>
<dbReference type="Gene3D" id="4.10.280.10">
    <property type="entry name" value="Helix-loop-helix DNA-binding domain"/>
    <property type="match status" value="1"/>
</dbReference>
<dbReference type="CDD" id="cd11400">
    <property type="entry name" value="bHLHzip_Myc"/>
    <property type="match status" value="1"/>
</dbReference>
<gene>
    <name evidence="5" type="primary">LOC116307311</name>
</gene>
<proteinExistence type="predicted"/>
<dbReference type="KEGG" id="aten:116307311"/>
<organism evidence="4 5">
    <name type="scientific">Actinia tenebrosa</name>
    <name type="common">Australian red waratah sea anemone</name>
    <dbReference type="NCBI Taxonomy" id="6105"/>
    <lineage>
        <taxon>Eukaryota</taxon>
        <taxon>Metazoa</taxon>
        <taxon>Cnidaria</taxon>
        <taxon>Anthozoa</taxon>
        <taxon>Hexacorallia</taxon>
        <taxon>Actiniaria</taxon>
        <taxon>Actiniidae</taxon>
        <taxon>Actinia</taxon>
    </lineage>
</organism>
<evidence type="ECO:0000313" key="4">
    <source>
        <dbReference type="Proteomes" id="UP000515163"/>
    </source>
</evidence>
<reference evidence="5" key="1">
    <citation type="submission" date="2025-08" db="UniProtKB">
        <authorList>
            <consortium name="RefSeq"/>
        </authorList>
    </citation>
    <scope>IDENTIFICATION</scope>
    <source>
        <tissue evidence="5">Tentacle</tissue>
    </source>
</reference>
<dbReference type="InParanoid" id="A0A6P8J8S4"/>
<dbReference type="GO" id="GO:0003700">
    <property type="term" value="F:DNA-binding transcription factor activity"/>
    <property type="evidence" value="ECO:0007669"/>
    <property type="project" value="InterPro"/>
</dbReference>
<keyword evidence="1" id="KW-0238">DNA-binding</keyword>
<accession>A0A6P8J8S4</accession>
<feature type="region of interest" description="Disordered" evidence="2">
    <location>
        <begin position="201"/>
        <end position="256"/>
    </location>
</feature>
<evidence type="ECO:0000256" key="2">
    <source>
        <dbReference type="SAM" id="MobiDB-lite"/>
    </source>
</evidence>
<dbReference type="InterPro" id="IPR036638">
    <property type="entry name" value="HLH_DNA-bd_sf"/>
</dbReference>
<dbReference type="PRINTS" id="PR00044">
    <property type="entry name" value="LEUZIPPRMYC"/>
</dbReference>
<evidence type="ECO:0000313" key="5">
    <source>
        <dbReference type="RefSeq" id="XP_031573355.1"/>
    </source>
</evidence>
<dbReference type="GeneID" id="116307311"/>
<dbReference type="SMART" id="SM00353">
    <property type="entry name" value="HLH"/>
    <property type="match status" value="1"/>
</dbReference>
<evidence type="ECO:0000256" key="1">
    <source>
        <dbReference type="ARBA" id="ARBA00023125"/>
    </source>
</evidence>
<dbReference type="InterPro" id="IPR011598">
    <property type="entry name" value="bHLH_dom"/>
</dbReference>
<dbReference type="Pfam" id="PF00010">
    <property type="entry name" value="HLH"/>
    <property type="match status" value="1"/>
</dbReference>
<keyword evidence="4" id="KW-1185">Reference proteome</keyword>
<dbReference type="OrthoDB" id="5964374at2759"/>
<dbReference type="SUPFAM" id="SSF47459">
    <property type="entry name" value="HLH, helix-loop-helix DNA-binding domain"/>
    <property type="match status" value="1"/>
</dbReference>
<name>A0A6P8J8S4_ACTTE</name>
<feature type="compositionally biased region" description="Basic residues" evidence="2">
    <location>
        <begin position="225"/>
        <end position="234"/>
    </location>
</feature>
<evidence type="ECO:0000259" key="3">
    <source>
        <dbReference type="PROSITE" id="PS50888"/>
    </source>
</evidence>
<protein>
    <submittedName>
        <fullName evidence="5">Myc proto-oncogene protein-like isoform X1</fullName>
    </submittedName>
</protein>
<dbReference type="InterPro" id="IPR002418">
    <property type="entry name" value="Tscrpt_reg_Myc"/>
</dbReference>
<dbReference type="PROSITE" id="PS50888">
    <property type="entry name" value="BHLH"/>
    <property type="match status" value="1"/>
</dbReference>
<sequence length="341" mass="39679">MLTSASLLCCNMFFDNNIIQRGATMADTTNQELISDTINEDLYNPSIQSEDMWKRFALPTPPYSPETYSNTSKTHVFSQHPQNNLQVVPDDFPEDLSSDLPMVLSDAEMERLTSSTLGNDCVWSEHELDPNTTIPQIRAPVCQLDSMRESQTLYSQPEKHFREYHTFPQGLPVQKSCMNQQHQQQPPQNWAPYAVEANSSQAVNCARPPQQEEFAPPRIENINCKRPRKTRRGSRNSPQRRESIENEDSEDSEISRATHNVLERQRREDLKCRFQLLRDCIPELEENERAPKVAILKKSREFVHQLILEEQRLCADKELERQRRLILLERLHTLRNGYTVM</sequence>
<dbReference type="InterPro" id="IPR050433">
    <property type="entry name" value="Myc_transcription_factors"/>
</dbReference>
<dbReference type="AlphaFoldDB" id="A0A6P8J8S4"/>
<feature type="domain" description="BHLH" evidence="3">
    <location>
        <begin position="254"/>
        <end position="306"/>
    </location>
</feature>
<dbReference type="Proteomes" id="UP000515163">
    <property type="component" value="Unplaced"/>
</dbReference>